<dbReference type="InterPro" id="IPR015939">
    <property type="entry name" value="Fum_Rdtase/Succ_DH_flav-like_C"/>
</dbReference>
<dbReference type="SUPFAM" id="SSF46977">
    <property type="entry name" value="Succinate dehydrogenase/fumarate reductase flavoprotein C-terminal domain"/>
    <property type="match status" value="1"/>
</dbReference>
<dbReference type="PANTHER" id="PTHR42716">
    <property type="entry name" value="L-ASPARTATE OXIDASE"/>
    <property type="match status" value="1"/>
</dbReference>
<dbReference type="GO" id="GO:0008734">
    <property type="term" value="F:L-aspartate oxidase activity"/>
    <property type="evidence" value="ECO:0007669"/>
    <property type="project" value="InterPro"/>
</dbReference>
<name>X1PAM5_9ZZZZ</name>
<keyword evidence="2" id="KW-0285">Flavoprotein</keyword>
<dbReference type="EMBL" id="BARV01028958">
    <property type="protein sequence ID" value="GAI39491.1"/>
    <property type="molecule type" value="Genomic_DNA"/>
</dbReference>
<evidence type="ECO:0000259" key="3">
    <source>
        <dbReference type="Pfam" id="PF02910"/>
    </source>
</evidence>
<comment type="caution">
    <text evidence="4">The sequence shown here is derived from an EMBL/GenBank/DDBJ whole genome shotgun (WGS) entry which is preliminary data.</text>
</comment>
<dbReference type="Gene3D" id="1.20.58.100">
    <property type="entry name" value="Fumarate reductase/succinate dehydrogenase flavoprotein-like, C-terminal domain"/>
    <property type="match status" value="1"/>
</dbReference>
<feature type="domain" description="Fumarate reductase/succinate dehydrogenase flavoprotein-like C-terminal" evidence="3">
    <location>
        <begin position="64"/>
        <end position="109"/>
    </location>
</feature>
<gene>
    <name evidence="4" type="ORF">S06H3_46254</name>
</gene>
<comment type="cofactor">
    <cofactor evidence="1">
        <name>FAD</name>
        <dbReference type="ChEBI" id="CHEBI:57692"/>
    </cofactor>
</comment>
<proteinExistence type="predicted"/>
<reference evidence="4" key="1">
    <citation type="journal article" date="2014" name="Front. Microbiol.">
        <title>High frequency of phylogenetically diverse reductive dehalogenase-homologous genes in deep subseafloor sedimentary metagenomes.</title>
        <authorList>
            <person name="Kawai M."/>
            <person name="Futagami T."/>
            <person name="Toyoda A."/>
            <person name="Takaki Y."/>
            <person name="Nishi S."/>
            <person name="Hori S."/>
            <person name="Arai W."/>
            <person name="Tsubouchi T."/>
            <person name="Morono Y."/>
            <person name="Uchiyama I."/>
            <person name="Ito T."/>
            <person name="Fujiyama A."/>
            <person name="Inagaki F."/>
            <person name="Takami H."/>
        </authorList>
    </citation>
    <scope>NUCLEOTIDE SEQUENCE</scope>
    <source>
        <strain evidence="4">Expedition CK06-06</strain>
    </source>
</reference>
<keyword evidence="2" id="KW-0274">FAD</keyword>
<dbReference type="InterPro" id="IPR005288">
    <property type="entry name" value="NadB"/>
</dbReference>
<evidence type="ECO:0000256" key="1">
    <source>
        <dbReference type="ARBA" id="ARBA00001974"/>
    </source>
</evidence>
<dbReference type="InterPro" id="IPR037099">
    <property type="entry name" value="Fum_R/Succ_DH_flav-like_C_sf"/>
</dbReference>
<organism evidence="4">
    <name type="scientific">marine sediment metagenome</name>
    <dbReference type="NCBI Taxonomy" id="412755"/>
    <lineage>
        <taxon>unclassified sequences</taxon>
        <taxon>metagenomes</taxon>
        <taxon>ecological metagenomes</taxon>
    </lineage>
</organism>
<dbReference type="Pfam" id="PF02910">
    <property type="entry name" value="Succ_DH_flav_C"/>
    <property type="match status" value="1"/>
</dbReference>
<accession>X1PAM5</accession>
<protein>
    <recommendedName>
        <fullName evidence="3">Fumarate reductase/succinate dehydrogenase flavoprotein-like C-terminal domain-containing protein</fullName>
    </recommendedName>
</protein>
<dbReference type="GO" id="GO:0034628">
    <property type="term" value="P:'de novo' NAD+ biosynthetic process from L-aspartate"/>
    <property type="evidence" value="ECO:0007669"/>
    <property type="project" value="TreeGrafter"/>
</dbReference>
<dbReference type="PANTHER" id="PTHR42716:SF2">
    <property type="entry name" value="L-ASPARTATE OXIDASE, CHLOROPLASTIC"/>
    <property type="match status" value="1"/>
</dbReference>
<feature type="non-terminal residue" evidence="4">
    <location>
        <position position="1"/>
    </location>
</feature>
<sequence>LYSLPKREQSRFVGTAPPFNLPNLQSLMWDKVGIIRSGEGIEEATGILATWQSLLPQPSDRPSYELNNLVLCARLTTEAALLRKESRGAHFRTDFPKALPEWQRHTVFRKNDIK</sequence>
<dbReference type="AlphaFoldDB" id="X1PAM5"/>
<evidence type="ECO:0000313" key="4">
    <source>
        <dbReference type="EMBL" id="GAI39491.1"/>
    </source>
</evidence>
<evidence type="ECO:0000256" key="2">
    <source>
        <dbReference type="ARBA" id="ARBA00022827"/>
    </source>
</evidence>